<feature type="chain" id="PRO_5042045915" description="Secreted protein" evidence="2">
    <location>
        <begin position="31"/>
        <end position="127"/>
    </location>
</feature>
<gene>
    <name evidence="3" type="ORF">DdX_00364</name>
</gene>
<dbReference type="EMBL" id="JAKKPZ010000001">
    <property type="protein sequence ID" value="KAI1728201.1"/>
    <property type="molecule type" value="Genomic_DNA"/>
</dbReference>
<evidence type="ECO:0008006" key="5">
    <source>
        <dbReference type="Google" id="ProtNLM"/>
    </source>
</evidence>
<name>A0AAD4NEV3_9BILA</name>
<feature type="region of interest" description="Disordered" evidence="1">
    <location>
        <begin position="60"/>
        <end position="85"/>
    </location>
</feature>
<organism evidence="3 4">
    <name type="scientific">Ditylenchus destructor</name>
    <dbReference type="NCBI Taxonomy" id="166010"/>
    <lineage>
        <taxon>Eukaryota</taxon>
        <taxon>Metazoa</taxon>
        <taxon>Ecdysozoa</taxon>
        <taxon>Nematoda</taxon>
        <taxon>Chromadorea</taxon>
        <taxon>Rhabditida</taxon>
        <taxon>Tylenchina</taxon>
        <taxon>Tylenchomorpha</taxon>
        <taxon>Sphaerularioidea</taxon>
        <taxon>Anguinidae</taxon>
        <taxon>Anguininae</taxon>
        <taxon>Ditylenchus</taxon>
    </lineage>
</organism>
<protein>
    <recommendedName>
        <fullName evidence="5">Secreted protein</fullName>
    </recommendedName>
</protein>
<comment type="caution">
    <text evidence="3">The sequence shown here is derived from an EMBL/GenBank/DDBJ whole genome shotgun (WGS) entry which is preliminary data.</text>
</comment>
<evidence type="ECO:0000313" key="4">
    <source>
        <dbReference type="Proteomes" id="UP001201812"/>
    </source>
</evidence>
<feature type="compositionally biased region" description="Basic and acidic residues" evidence="1">
    <location>
        <begin position="69"/>
        <end position="85"/>
    </location>
</feature>
<reference evidence="3" key="1">
    <citation type="submission" date="2022-01" db="EMBL/GenBank/DDBJ databases">
        <title>Genome Sequence Resource for Two Populations of Ditylenchus destructor, the Migratory Endoparasitic Phytonematode.</title>
        <authorList>
            <person name="Zhang H."/>
            <person name="Lin R."/>
            <person name="Xie B."/>
        </authorList>
    </citation>
    <scope>NUCLEOTIDE SEQUENCE</scope>
    <source>
        <strain evidence="3">BazhouSP</strain>
    </source>
</reference>
<evidence type="ECO:0000313" key="3">
    <source>
        <dbReference type="EMBL" id="KAI1728201.1"/>
    </source>
</evidence>
<proteinExistence type="predicted"/>
<keyword evidence="2" id="KW-0732">Signal</keyword>
<dbReference type="AlphaFoldDB" id="A0AAD4NEV3"/>
<accession>A0AAD4NEV3</accession>
<evidence type="ECO:0000256" key="2">
    <source>
        <dbReference type="SAM" id="SignalP"/>
    </source>
</evidence>
<keyword evidence="4" id="KW-1185">Reference proteome</keyword>
<evidence type="ECO:0000256" key="1">
    <source>
        <dbReference type="SAM" id="MobiDB-lite"/>
    </source>
</evidence>
<sequence length="127" mass="14702">MMNSCYSTSSRGFLVGVAVALFMWCSLADAEVFYAPYAPYAPYYNRVQYLQRQVRVPNQNVDSSIQHNSPDKSHNAHQNEKRADFSDNLKYDLSLDPISKRLPAYGNSYGWEQCEFSPMSCLIRRRR</sequence>
<feature type="signal peptide" evidence="2">
    <location>
        <begin position="1"/>
        <end position="30"/>
    </location>
</feature>
<dbReference type="Proteomes" id="UP001201812">
    <property type="component" value="Unassembled WGS sequence"/>
</dbReference>